<keyword evidence="2" id="KW-1185">Reference proteome</keyword>
<comment type="caution">
    <text evidence="1">The sequence shown here is derived from an EMBL/GenBank/DDBJ whole genome shotgun (WGS) entry which is preliminary data.</text>
</comment>
<sequence length="218" mass="23244">IFVSVESTFTILLPKNGGMWTGYTTTTITYIDISVNYALIGTATTPDTTIRGNITLGSSTSTTDNHGFIFLLTTSNSIAIDSCLLCQSIRYLNVSLTRDTYGIGFANPNNVDYYLTISLKLSPSVTTSPLYYPTNAFNPPTSQSNSPSSPNSPISPNSPGSDTSQQNSSSGNPLLVGVGISAGVLLVVGILALIGFLIYNKRRRQPAIIEMPGSDSYY</sequence>
<evidence type="ECO:0000313" key="1">
    <source>
        <dbReference type="EMBL" id="CAG8772227.1"/>
    </source>
</evidence>
<accession>A0ACA9R166</accession>
<feature type="non-terminal residue" evidence="1">
    <location>
        <position position="1"/>
    </location>
</feature>
<evidence type="ECO:0000313" key="2">
    <source>
        <dbReference type="Proteomes" id="UP000789366"/>
    </source>
</evidence>
<dbReference type="EMBL" id="CAJVPW010054778">
    <property type="protein sequence ID" value="CAG8772227.1"/>
    <property type="molecule type" value="Genomic_DNA"/>
</dbReference>
<reference evidence="1" key="1">
    <citation type="submission" date="2021-06" db="EMBL/GenBank/DDBJ databases">
        <authorList>
            <person name="Kallberg Y."/>
            <person name="Tangrot J."/>
            <person name="Rosling A."/>
        </authorList>
    </citation>
    <scope>NUCLEOTIDE SEQUENCE</scope>
    <source>
        <strain evidence="1">28 12/20/2015</strain>
    </source>
</reference>
<protein>
    <submittedName>
        <fullName evidence="1">12644_t:CDS:1</fullName>
    </submittedName>
</protein>
<name>A0ACA9R166_9GLOM</name>
<dbReference type="Proteomes" id="UP000789366">
    <property type="component" value="Unassembled WGS sequence"/>
</dbReference>
<proteinExistence type="predicted"/>
<gene>
    <name evidence="1" type="ORF">SPELUC_LOCUS15852</name>
</gene>
<organism evidence="1 2">
    <name type="scientific">Cetraspora pellucida</name>
    <dbReference type="NCBI Taxonomy" id="1433469"/>
    <lineage>
        <taxon>Eukaryota</taxon>
        <taxon>Fungi</taxon>
        <taxon>Fungi incertae sedis</taxon>
        <taxon>Mucoromycota</taxon>
        <taxon>Glomeromycotina</taxon>
        <taxon>Glomeromycetes</taxon>
        <taxon>Diversisporales</taxon>
        <taxon>Gigasporaceae</taxon>
        <taxon>Cetraspora</taxon>
    </lineage>
</organism>